<dbReference type="InterPro" id="IPR036875">
    <property type="entry name" value="Znf_CCHC_sf"/>
</dbReference>
<dbReference type="Gene3D" id="1.10.4020.10">
    <property type="entry name" value="DNA breaking-rejoining enzymes"/>
    <property type="match status" value="1"/>
</dbReference>
<keyword evidence="6" id="KW-1185">Reference proteome</keyword>
<evidence type="ECO:0000256" key="2">
    <source>
        <dbReference type="SAM" id="Coils"/>
    </source>
</evidence>
<dbReference type="Pfam" id="PF00098">
    <property type="entry name" value="zf-CCHC"/>
    <property type="match status" value="1"/>
</dbReference>
<dbReference type="SMART" id="SM00343">
    <property type="entry name" value="ZnF_C2HC"/>
    <property type="match status" value="1"/>
</dbReference>
<dbReference type="Gene3D" id="2.40.70.10">
    <property type="entry name" value="Acid Proteases"/>
    <property type="match status" value="1"/>
</dbReference>
<dbReference type="InParanoid" id="H2ZZ21"/>
<reference evidence="5" key="3">
    <citation type="submission" date="2025-09" db="UniProtKB">
        <authorList>
            <consortium name="Ensembl"/>
        </authorList>
    </citation>
    <scope>IDENTIFICATION</scope>
</reference>
<dbReference type="eggNOG" id="KOG1721">
    <property type="taxonomic scope" value="Eukaryota"/>
</dbReference>
<dbReference type="Gene3D" id="4.10.60.10">
    <property type="entry name" value="Zinc finger, CCHC-type"/>
    <property type="match status" value="1"/>
</dbReference>
<keyword evidence="1" id="KW-0862">Zinc</keyword>
<dbReference type="InterPro" id="IPR003309">
    <property type="entry name" value="SCAN_dom"/>
</dbReference>
<dbReference type="PROSITE" id="PS50804">
    <property type="entry name" value="SCAN_BOX"/>
    <property type="match status" value="1"/>
</dbReference>
<evidence type="ECO:0000313" key="6">
    <source>
        <dbReference type="Proteomes" id="UP000008672"/>
    </source>
</evidence>
<dbReference type="InterPro" id="IPR038269">
    <property type="entry name" value="SCAN_sf"/>
</dbReference>
<name>H2ZZ21_LATCH</name>
<protein>
    <recommendedName>
        <fullName evidence="7">CCHC-type domain-containing protein</fullName>
    </recommendedName>
</protein>
<feature type="domain" description="SCAN box" evidence="4">
    <location>
        <begin position="151"/>
        <end position="226"/>
    </location>
</feature>
<evidence type="ECO:0000313" key="5">
    <source>
        <dbReference type="Ensembl" id="ENSLACP00000002642.1"/>
    </source>
</evidence>
<feature type="domain" description="CCHC-type" evidence="3">
    <location>
        <begin position="274"/>
        <end position="289"/>
    </location>
</feature>
<dbReference type="SUPFAM" id="SSF47353">
    <property type="entry name" value="Retrovirus capsid dimerization domain-like"/>
    <property type="match status" value="1"/>
</dbReference>
<dbReference type="Proteomes" id="UP000008672">
    <property type="component" value="Unassembled WGS sequence"/>
</dbReference>
<dbReference type="EMBL" id="AFYH01189756">
    <property type="status" value="NOT_ANNOTATED_CDS"/>
    <property type="molecule type" value="Genomic_DNA"/>
</dbReference>
<dbReference type="FunCoup" id="H2ZZ21">
    <property type="interactions" value="4312"/>
</dbReference>
<dbReference type="CDD" id="cd00303">
    <property type="entry name" value="retropepsin_like"/>
    <property type="match status" value="1"/>
</dbReference>
<keyword evidence="2" id="KW-0175">Coiled coil</keyword>
<dbReference type="GO" id="GO:0008270">
    <property type="term" value="F:zinc ion binding"/>
    <property type="evidence" value="ECO:0007669"/>
    <property type="project" value="UniProtKB-KW"/>
</dbReference>
<keyword evidence="1" id="KW-0479">Metal-binding</keyword>
<evidence type="ECO:0008006" key="7">
    <source>
        <dbReference type="Google" id="ProtNLM"/>
    </source>
</evidence>
<feature type="coiled-coil region" evidence="2">
    <location>
        <begin position="25"/>
        <end position="83"/>
    </location>
</feature>
<dbReference type="InterPro" id="IPR001878">
    <property type="entry name" value="Znf_CCHC"/>
</dbReference>
<dbReference type="GeneTree" id="ENSGT00940000159113"/>
<dbReference type="AlphaFoldDB" id="H2ZZ21"/>
<organism evidence="5 6">
    <name type="scientific">Latimeria chalumnae</name>
    <name type="common">Coelacanth</name>
    <dbReference type="NCBI Taxonomy" id="7897"/>
    <lineage>
        <taxon>Eukaryota</taxon>
        <taxon>Metazoa</taxon>
        <taxon>Chordata</taxon>
        <taxon>Craniata</taxon>
        <taxon>Vertebrata</taxon>
        <taxon>Euteleostomi</taxon>
        <taxon>Coelacanthiformes</taxon>
        <taxon>Coelacanthidae</taxon>
        <taxon>Latimeria</taxon>
    </lineage>
</organism>
<dbReference type="PANTHER" id="PTHR46888">
    <property type="entry name" value="ZINC KNUCKLE DOMAINCONTAINING PROTEIN-RELATED"/>
    <property type="match status" value="1"/>
</dbReference>
<dbReference type="Ensembl" id="ENSLACT00000002663.1">
    <property type="protein sequence ID" value="ENSLACP00000002642.1"/>
    <property type="gene ID" value="ENSLACG00000002363.1"/>
</dbReference>
<reference evidence="6" key="1">
    <citation type="submission" date="2011-08" db="EMBL/GenBank/DDBJ databases">
        <title>The draft genome of Latimeria chalumnae.</title>
        <authorList>
            <person name="Di Palma F."/>
            <person name="Alfoldi J."/>
            <person name="Johnson J."/>
            <person name="Berlin A."/>
            <person name="Gnerre S."/>
            <person name="Jaffe D."/>
            <person name="MacCallum I."/>
            <person name="Young S."/>
            <person name="Walker B.J."/>
            <person name="Lander E."/>
            <person name="Lindblad-Toh K."/>
        </authorList>
    </citation>
    <scope>NUCLEOTIDE SEQUENCE [LARGE SCALE GENOMIC DNA]</scope>
    <source>
        <strain evidence="6">Wild caught</strain>
    </source>
</reference>
<keyword evidence="1" id="KW-0863">Zinc-finger</keyword>
<evidence type="ECO:0000259" key="3">
    <source>
        <dbReference type="PROSITE" id="PS50158"/>
    </source>
</evidence>
<reference evidence="5" key="2">
    <citation type="submission" date="2025-08" db="UniProtKB">
        <authorList>
            <consortium name="Ensembl"/>
        </authorList>
    </citation>
    <scope>IDENTIFICATION</scope>
</reference>
<dbReference type="SUPFAM" id="SSF57756">
    <property type="entry name" value="Retrovirus zinc finger-like domains"/>
    <property type="match status" value="1"/>
</dbReference>
<evidence type="ECO:0000256" key="1">
    <source>
        <dbReference type="PROSITE-ProRule" id="PRU00047"/>
    </source>
</evidence>
<dbReference type="HOGENOM" id="CLU_066570_0_0_1"/>
<dbReference type="OMA" id="IATWEDW"/>
<dbReference type="PROSITE" id="PS50158">
    <property type="entry name" value="ZF_CCHC"/>
    <property type="match status" value="1"/>
</dbReference>
<sequence length="390" mass="43907">MVIPHSPGIALIRIRKKRESETEWRDLQEQTAKILEAQQKALETQQETNQLLLSQVAQDQTSIQNLMERLTQVSHVLQRMTEDDVEAYLLSFERHAEWEGWSQEQWAGIVAPFLMGPKKANFDLEPNTTADHGLKAEILARAGVTPTVRAQRLHCWTYHNGKAPQSQMFDLIHLAHHWLQLEVNTPARIVELIVMDRSLRVLPPAIRKWDGQGEPANAQELIALVERQVAAEELFRAPVAEWVWTTKGLESTGGGWSREKCSDNVKRSGNSYWCYKCNELGHIATQCPNTDKPMEYVSSVESTRPLLKTVKINGKETMALTNSGSAVTLLSSALVRSSQLEHTQKTGITCVHGDVYYYPTTLVNFEVQGCTSEVKVGMVPLPHPVIIGRD</sequence>
<dbReference type="SMART" id="SM00431">
    <property type="entry name" value="SCAN"/>
    <property type="match status" value="1"/>
</dbReference>
<evidence type="ECO:0000259" key="4">
    <source>
        <dbReference type="PROSITE" id="PS50804"/>
    </source>
</evidence>
<dbReference type="SUPFAM" id="SSF50630">
    <property type="entry name" value="Acid proteases"/>
    <property type="match status" value="1"/>
</dbReference>
<proteinExistence type="predicted"/>
<dbReference type="InterPro" id="IPR021109">
    <property type="entry name" value="Peptidase_aspartic_dom_sf"/>
</dbReference>
<dbReference type="Pfam" id="PF13650">
    <property type="entry name" value="Asp_protease_2"/>
    <property type="match status" value="1"/>
</dbReference>
<dbReference type="Pfam" id="PF02023">
    <property type="entry name" value="SCAN"/>
    <property type="match status" value="1"/>
</dbReference>
<dbReference type="PANTHER" id="PTHR46888:SF15">
    <property type="entry name" value="ZINC FINGER AND SCAN DOMAIN-CONTAINING PROTEIN 12-LIKE"/>
    <property type="match status" value="1"/>
</dbReference>
<dbReference type="GO" id="GO:0003676">
    <property type="term" value="F:nucleic acid binding"/>
    <property type="evidence" value="ECO:0007669"/>
    <property type="project" value="InterPro"/>
</dbReference>
<accession>H2ZZ21</accession>